<name>A0A0S4QH12_9ACTN</name>
<sequence length="306" mass="31867">MQLTVLGCRSGMPGAGQCSSSYLVESEKARLLLDCGPGAATALSTITHPGQLDAVVISHLHLDHCYDLLPLGKTLLAGYGQFAELFPTLPSLTRRVERAPVPLYVPAGGRERLTALAALFPVATIPLLDRAFEVAFDVREYAPGDVFEVGDTTVSLHELRHSVPNCGTRIDSGTGSFAYTGDTGVTADLVPFARDVDLLLAEATLELTDTTGHGHLSATDAAAVAAAAGVDQLVLTHFVTADRAWLAARKVDAERVFAGPVHLAAPAARFTTRSPEVLAPIVPGAELAGSGRAGTELAGSELAPRG</sequence>
<protein>
    <submittedName>
        <fullName evidence="2">Ribonuclease BN, tRNA processing enzyme</fullName>
    </submittedName>
</protein>
<evidence type="ECO:0000313" key="2">
    <source>
        <dbReference type="EMBL" id="CUU54537.1"/>
    </source>
</evidence>
<dbReference type="SUPFAM" id="SSF56281">
    <property type="entry name" value="Metallo-hydrolase/oxidoreductase"/>
    <property type="match status" value="1"/>
</dbReference>
<dbReference type="Pfam" id="PF12706">
    <property type="entry name" value="Lactamase_B_2"/>
    <property type="match status" value="1"/>
</dbReference>
<dbReference type="Gene3D" id="3.60.15.10">
    <property type="entry name" value="Ribonuclease Z/Hydroxyacylglutathione hydrolase-like"/>
    <property type="match status" value="1"/>
</dbReference>
<dbReference type="AlphaFoldDB" id="A0A0S4QH12"/>
<dbReference type="CDD" id="cd07716">
    <property type="entry name" value="RNaseZ_short-form-like_MBL-fold"/>
    <property type="match status" value="1"/>
</dbReference>
<dbReference type="PANTHER" id="PTHR46018">
    <property type="entry name" value="ZINC PHOSPHODIESTERASE ELAC PROTEIN 1"/>
    <property type="match status" value="1"/>
</dbReference>
<feature type="domain" description="Metallo-beta-lactamase" evidence="1">
    <location>
        <begin position="18"/>
        <end position="237"/>
    </location>
</feature>
<dbReference type="PANTHER" id="PTHR46018:SF4">
    <property type="entry name" value="METALLO-HYDROLASE YHFI-RELATED"/>
    <property type="match status" value="1"/>
</dbReference>
<dbReference type="InterPro" id="IPR036866">
    <property type="entry name" value="RibonucZ/Hydroxyglut_hydro"/>
</dbReference>
<dbReference type="Proteomes" id="UP000198802">
    <property type="component" value="Unassembled WGS sequence"/>
</dbReference>
<proteinExistence type="predicted"/>
<dbReference type="RefSeq" id="WP_226930879.1">
    <property type="nucleotide sequence ID" value="NZ_FAOZ01000003.1"/>
</dbReference>
<dbReference type="EMBL" id="FAOZ01000003">
    <property type="protein sequence ID" value="CUU54537.1"/>
    <property type="molecule type" value="Genomic_DNA"/>
</dbReference>
<keyword evidence="3" id="KW-1185">Reference proteome</keyword>
<evidence type="ECO:0000259" key="1">
    <source>
        <dbReference type="SMART" id="SM00849"/>
    </source>
</evidence>
<dbReference type="SMART" id="SM00849">
    <property type="entry name" value="Lactamase_B"/>
    <property type="match status" value="1"/>
</dbReference>
<dbReference type="GO" id="GO:0042781">
    <property type="term" value="F:3'-tRNA processing endoribonuclease activity"/>
    <property type="evidence" value="ECO:0007669"/>
    <property type="project" value="TreeGrafter"/>
</dbReference>
<gene>
    <name evidence="2" type="ORF">Ga0074812_10327</name>
</gene>
<evidence type="ECO:0000313" key="3">
    <source>
        <dbReference type="Proteomes" id="UP000198802"/>
    </source>
</evidence>
<reference evidence="3" key="1">
    <citation type="submission" date="2015-11" db="EMBL/GenBank/DDBJ databases">
        <authorList>
            <person name="Varghese N."/>
        </authorList>
    </citation>
    <scope>NUCLEOTIDE SEQUENCE [LARGE SCALE GENOMIC DNA]</scope>
    <source>
        <strain evidence="3">DSM 45899</strain>
    </source>
</reference>
<accession>A0A0S4QH12</accession>
<dbReference type="InterPro" id="IPR001279">
    <property type="entry name" value="Metallo-B-lactamas"/>
</dbReference>
<organism evidence="2 3">
    <name type="scientific">Parafrankia irregularis</name>
    <dbReference type="NCBI Taxonomy" id="795642"/>
    <lineage>
        <taxon>Bacteria</taxon>
        <taxon>Bacillati</taxon>
        <taxon>Actinomycetota</taxon>
        <taxon>Actinomycetes</taxon>
        <taxon>Frankiales</taxon>
        <taxon>Frankiaceae</taxon>
        <taxon>Parafrankia</taxon>
    </lineage>
</organism>